<feature type="chain" id="PRO_5013767360" description="Partial AB-hydrolase lipase domain-containing protein" evidence="1">
    <location>
        <begin position="27"/>
        <end position="125"/>
    </location>
</feature>
<evidence type="ECO:0000313" key="3">
    <source>
        <dbReference type="EMBL" id="PHT55414.1"/>
    </source>
</evidence>
<keyword evidence="1" id="KW-0732">Signal</keyword>
<dbReference type="STRING" id="33114.A0A2G2XD46"/>
<name>A0A2G2XD46_CAPBA</name>
<gene>
    <name evidence="3" type="ORF">CQW23_03900</name>
</gene>
<dbReference type="PANTHER" id="PTHR11005">
    <property type="entry name" value="LYSOSOMAL ACID LIPASE-RELATED"/>
    <property type="match status" value="1"/>
</dbReference>
<keyword evidence="4" id="KW-1185">Reference proteome</keyword>
<protein>
    <recommendedName>
        <fullName evidence="2">Partial AB-hydrolase lipase domain-containing protein</fullName>
    </recommendedName>
</protein>
<dbReference type="OrthoDB" id="9974421at2759"/>
<dbReference type="InterPro" id="IPR006693">
    <property type="entry name" value="AB_hydrolase_lipase"/>
</dbReference>
<evidence type="ECO:0000313" key="4">
    <source>
        <dbReference type="Proteomes" id="UP000224567"/>
    </source>
</evidence>
<feature type="domain" description="Partial AB-hydrolase lipase" evidence="2">
    <location>
        <begin position="58"/>
        <end position="106"/>
    </location>
</feature>
<dbReference type="Gene3D" id="3.40.50.1820">
    <property type="entry name" value="alpha/beta hydrolase"/>
    <property type="match status" value="1"/>
</dbReference>
<feature type="signal peptide" evidence="1">
    <location>
        <begin position="1"/>
        <end position="26"/>
    </location>
</feature>
<evidence type="ECO:0000259" key="2">
    <source>
        <dbReference type="Pfam" id="PF04083"/>
    </source>
</evidence>
<accession>A0A2G2XD46</accession>
<proteinExistence type="predicted"/>
<sequence length="125" mass="13399">MAALRSLRSLAIHLSIVALVILLVKPYESSFGSTRRSVNSRFKTDYNGADNGMCASAVTVHGYKCQEFEVTTDDGYILSVQRIPEGRVGGGDGRNRQPVLLQHGVLVGPPLIADGVLGNGIFLVE</sequence>
<reference evidence="4" key="2">
    <citation type="journal article" date="2017" name="J. Anim. Genet.">
        <title>Multiple reference genome sequences of hot pepper reveal the massive evolution of plant disease resistance genes by retroduplication.</title>
        <authorList>
            <person name="Kim S."/>
            <person name="Park J."/>
            <person name="Yeom S.-I."/>
            <person name="Kim Y.-M."/>
            <person name="Seo E."/>
            <person name="Kim K.-T."/>
            <person name="Kim M.-S."/>
            <person name="Lee J.M."/>
            <person name="Cheong K."/>
            <person name="Shin H.-S."/>
            <person name="Kim S.-B."/>
            <person name="Han K."/>
            <person name="Lee J."/>
            <person name="Park M."/>
            <person name="Lee H.-A."/>
            <person name="Lee H.-Y."/>
            <person name="Lee Y."/>
            <person name="Oh S."/>
            <person name="Lee J.H."/>
            <person name="Choi E."/>
            <person name="Choi E."/>
            <person name="Lee S.E."/>
            <person name="Jeon J."/>
            <person name="Kim H."/>
            <person name="Choi G."/>
            <person name="Song H."/>
            <person name="Lee J."/>
            <person name="Lee S.-C."/>
            <person name="Kwon J.-K."/>
            <person name="Lee H.-Y."/>
            <person name="Koo N."/>
            <person name="Hong Y."/>
            <person name="Kim R.W."/>
            <person name="Kang W.-H."/>
            <person name="Huh J.H."/>
            <person name="Kang B.-C."/>
            <person name="Yang T.-J."/>
            <person name="Lee Y.-H."/>
            <person name="Bennetzen J.L."/>
            <person name="Choi D."/>
        </authorList>
    </citation>
    <scope>NUCLEOTIDE SEQUENCE [LARGE SCALE GENOMIC DNA]</scope>
    <source>
        <strain evidence="4">cv. PBC81</strain>
    </source>
</reference>
<dbReference type="Pfam" id="PF04083">
    <property type="entry name" value="Abhydro_lipase"/>
    <property type="match status" value="1"/>
</dbReference>
<comment type="caution">
    <text evidence="3">The sequence shown here is derived from an EMBL/GenBank/DDBJ whole genome shotgun (WGS) entry which is preliminary data.</text>
</comment>
<dbReference type="GO" id="GO:0006629">
    <property type="term" value="P:lipid metabolic process"/>
    <property type="evidence" value="ECO:0007669"/>
    <property type="project" value="InterPro"/>
</dbReference>
<reference evidence="3 4" key="1">
    <citation type="journal article" date="2017" name="Genome Biol.">
        <title>New reference genome sequences of hot pepper reveal the massive evolution of plant disease-resistance genes by retroduplication.</title>
        <authorList>
            <person name="Kim S."/>
            <person name="Park J."/>
            <person name="Yeom S.I."/>
            <person name="Kim Y.M."/>
            <person name="Seo E."/>
            <person name="Kim K.T."/>
            <person name="Kim M.S."/>
            <person name="Lee J.M."/>
            <person name="Cheong K."/>
            <person name="Shin H.S."/>
            <person name="Kim S.B."/>
            <person name="Han K."/>
            <person name="Lee J."/>
            <person name="Park M."/>
            <person name="Lee H.A."/>
            <person name="Lee H.Y."/>
            <person name="Lee Y."/>
            <person name="Oh S."/>
            <person name="Lee J.H."/>
            <person name="Choi E."/>
            <person name="Choi E."/>
            <person name="Lee S.E."/>
            <person name="Jeon J."/>
            <person name="Kim H."/>
            <person name="Choi G."/>
            <person name="Song H."/>
            <person name="Lee J."/>
            <person name="Lee S.C."/>
            <person name="Kwon J.K."/>
            <person name="Lee H.Y."/>
            <person name="Koo N."/>
            <person name="Hong Y."/>
            <person name="Kim R.W."/>
            <person name="Kang W.H."/>
            <person name="Huh J.H."/>
            <person name="Kang B.C."/>
            <person name="Yang T.J."/>
            <person name="Lee Y.H."/>
            <person name="Bennetzen J.L."/>
            <person name="Choi D."/>
        </authorList>
    </citation>
    <scope>NUCLEOTIDE SEQUENCE [LARGE SCALE GENOMIC DNA]</scope>
    <source>
        <strain evidence="4">cv. PBC81</strain>
    </source>
</reference>
<dbReference type="EMBL" id="MLFT02000002">
    <property type="protein sequence ID" value="PHT55414.1"/>
    <property type="molecule type" value="Genomic_DNA"/>
</dbReference>
<organism evidence="3 4">
    <name type="scientific">Capsicum baccatum</name>
    <name type="common">Peruvian pepper</name>
    <dbReference type="NCBI Taxonomy" id="33114"/>
    <lineage>
        <taxon>Eukaryota</taxon>
        <taxon>Viridiplantae</taxon>
        <taxon>Streptophyta</taxon>
        <taxon>Embryophyta</taxon>
        <taxon>Tracheophyta</taxon>
        <taxon>Spermatophyta</taxon>
        <taxon>Magnoliopsida</taxon>
        <taxon>eudicotyledons</taxon>
        <taxon>Gunneridae</taxon>
        <taxon>Pentapetalae</taxon>
        <taxon>asterids</taxon>
        <taxon>lamiids</taxon>
        <taxon>Solanales</taxon>
        <taxon>Solanaceae</taxon>
        <taxon>Solanoideae</taxon>
        <taxon>Capsiceae</taxon>
        <taxon>Capsicum</taxon>
    </lineage>
</organism>
<dbReference type="AlphaFoldDB" id="A0A2G2XD46"/>
<dbReference type="Proteomes" id="UP000224567">
    <property type="component" value="Unassembled WGS sequence"/>
</dbReference>
<dbReference type="InterPro" id="IPR029058">
    <property type="entry name" value="AB_hydrolase_fold"/>
</dbReference>
<evidence type="ECO:0000256" key="1">
    <source>
        <dbReference type="SAM" id="SignalP"/>
    </source>
</evidence>